<keyword evidence="2 6" id="KW-0698">rRNA processing</keyword>
<dbReference type="NCBIfam" id="TIGR00096">
    <property type="entry name" value="16S rRNA (cytidine(1402)-2'-O)-methyltransferase"/>
    <property type="match status" value="1"/>
</dbReference>
<dbReference type="Gene3D" id="3.40.1010.10">
    <property type="entry name" value="Cobalt-precorrin-4 Transmethylase, Domain 1"/>
    <property type="match status" value="1"/>
</dbReference>
<feature type="domain" description="Tetrapyrrole methylase" evidence="7">
    <location>
        <begin position="36"/>
        <end position="234"/>
    </location>
</feature>
<evidence type="ECO:0000256" key="1">
    <source>
        <dbReference type="ARBA" id="ARBA00022490"/>
    </source>
</evidence>
<dbReference type="RefSeq" id="WP_379084313.1">
    <property type="nucleotide sequence ID" value="NZ_JBHTJO010000001.1"/>
</dbReference>
<feature type="domain" description="RsmI HTH" evidence="8">
    <location>
        <begin position="261"/>
        <end position="306"/>
    </location>
</feature>
<dbReference type="Pfam" id="PF00590">
    <property type="entry name" value="TP_methylase"/>
    <property type="match status" value="1"/>
</dbReference>
<dbReference type="EC" id="2.1.1.198" evidence="6"/>
<dbReference type="GO" id="GO:0008168">
    <property type="term" value="F:methyltransferase activity"/>
    <property type="evidence" value="ECO:0007669"/>
    <property type="project" value="UniProtKB-KW"/>
</dbReference>
<dbReference type="PANTHER" id="PTHR46111:SF1">
    <property type="entry name" value="RIBOSOMAL RNA SMALL SUBUNIT METHYLTRANSFERASE I"/>
    <property type="match status" value="1"/>
</dbReference>
<evidence type="ECO:0000313" key="10">
    <source>
        <dbReference type="Proteomes" id="UP001597102"/>
    </source>
</evidence>
<accession>A0ABW3J5F2</accession>
<evidence type="ECO:0000256" key="6">
    <source>
        <dbReference type="HAMAP-Rule" id="MF_01877"/>
    </source>
</evidence>
<evidence type="ECO:0000313" key="9">
    <source>
        <dbReference type="EMBL" id="MFD0985647.1"/>
    </source>
</evidence>
<dbReference type="InterPro" id="IPR018063">
    <property type="entry name" value="SAM_MeTrfase_RsmI_CS"/>
</dbReference>
<dbReference type="GO" id="GO:0032259">
    <property type="term" value="P:methylation"/>
    <property type="evidence" value="ECO:0007669"/>
    <property type="project" value="UniProtKB-KW"/>
</dbReference>
<comment type="catalytic activity">
    <reaction evidence="6">
        <text>cytidine(1402) in 16S rRNA + S-adenosyl-L-methionine = 2'-O-methylcytidine(1402) in 16S rRNA + S-adenosyl-L-homocysteine + H(+)</text>
        <dbReference type="Rhea" id="RHEA:42924"/>
        <dbReference type="Rhea" id="RHEA-COMP:10285"/>
        <dbReference type="Rhea" id="RHEA-COMP:10286"/>
        <dbReference type="ChEBI" id="CHEBI:15378"/>
        <dbReference type="ChEBI" id="CHEBI:57856"/>
        <dbReference type="ChEBI" id="CHEBI:59789"/>
        <dbReference type="ChEBI" id="CHEBI:74495"/>
        <dbReference type="ChEBI" id="CHEBI:82748"/>
        <dbReference type="EC" id="2.1.1.198"/>
    </reaction>
</comment>
<name>A0ABW3J5F2_9HYPH</name>
<dbReference type="Proteomes" id="UP001597102">
    <property type="component" value="Unassembled WGS sequence"/>
</dbReference>
<evidence type="ECO:0000256" key="5">
    <source>
        <dbReference type="ARBA" id="ARBA00022691"/>
    </source>
</evidence>
<comment type="function">
    <text evidence="6">Catalyzes the 2'-O-methylation of the ribose of cytidine 1402 (C1402) in 16S rRNA.</text>
</comment>
<dbReference type="HAMAP" id="MF_01877">
    <property type="entry name" value="16SrRNA_methyltr_I"/>
    <property type="match status" value="1"/>
</dbReference>
<dbReference type="InterPro" id="IPR014776">
    <property type="entry name" value="4pyrrole_Mease_sub2"/>
</dbReference>
<dbReference type="PROSITE" id="PS01296">
    <property type="entry name" value="RSMI"/>
    <property type="match status" value="1"/>
</dbReference>
<comment type="subcellular location">
    <subcellularLocation>
        <location evidence="6">Cytoplasm</location>
    </subcellularLocation>
</comment>
<sequence length="315" mass="33084">MSTEDDTADEGNASALRASALRMLEDLAAKPLMPGLHLVATPIGNLGDISLRALDCLARADLVACEDTRHSGRLLAHFGLKARLLPYHEHNAANARPKLLGALRDGAAVALISDAGTPLISDPGYKLVREALAEDIMVTAIPGASASLVGLSVSGLPSDSFFFAGFLPPKSAARKTRLEELVAIPGTLIFYETGARLAAALPDMAEILGDRAAAVAKELTKLHEQVARGTLSSLAEEFAGDEPPKGEFVVMVAPPSQEQREASDAEITAALEDALATESMRDAVQAVTDAFGAKRKRVYRLGLALQQGKGEGDAR</sequence>
<organism evidence="9 10">
    <name type="scientific">Methyloligella solikamskensis</name>
    <dbReference type="NCBI Taxonomy" id="1177756"/>
    <lineage>
        <taxon>Bacteria</taxon>
        <taxon>Pseudomonadati</taxon>
        <taxon>Pseudomonadota</taxon>
        <taxon>Alphaproteobacteria</taxon>
        <taxon>Hyphomicrobiales</taxon>
        <taxon>Hyphomicrobiaceae</taxon>
        <taxon>Methyloligella</taxon>
    </lineage>
</organism>
<dbReference type="PANTHER" id="PTHR46111">
    <property type="entry name" value="RIBOSOMAL RNA SMALL SUBUNIT METHYLTRANSFERASE I"/>
    <property type="match status" value="1"/>
</dbReference>
<keyword evidence="4 6" id="KW-0808">Transferase</keyword>
<keyword evidence="3 6" id="KW-0489">Methyltransferase</keyword>
<keyword evidence="10" id="KW-1185">Reference proteome</keyword>
<keyword evidence="5 6" id="KW-0949">S-adenosyl-L-methionine</keyword>
<gene>
    <name evidence="6 9" type="primary">rsmI</name>
    <name evidence="9" type="ORF">ACFQ2F_00865</name>
</gene>
<protein>
    <recommendedName>
        <fullName evidence="6">Ribosomal RNA small subunit methyltransferase I</fullName>
        <ecNumber evidence="6">2.1.1.198</ecNumber>
    </recommendedName>
    <alternativeName>
        <fullName evidence="6">16S rRNA 2'-O-ribose C1402 methyltransferase</fullName>
    </alternativeName>
    <alternativeName>
        <fullName evidence="6">rRNA (cytidine-2'-O-)-methyltransferase RsmI</fullName>
    </alternativeName>
</protein>
<evidence type="ECO:0000256" key="3">
    <source>
        <dbReference type="ARBA" id="ARBA00022603"/>
    </source>
</evidence>
<comment type="similarity">
    <text evidence="6">Belongs to the methyltransferase superfamily. RsmI family.</text>
</comment>
<dbReference type="InterPro" id="IPR053910">
    <property type="entry name" value="RsmI_HTH"/>
</dbReference>
<dbReference type="CDD" id="cd11648">
    <property type="entry name" value="RsmI"/>
    <property type="match status" value="1"/>
</dbReference>
<dbReference type="Pfam" id="PF23016">
    <property type="entry name" value="RsmI_C"/>
    <property type="match status" value="1"/>
</dbReference>
<evidence type="ECO:0000256" key="4">
    <source>
        <dbReference type="ARBA" id="ARBA00022679"/>
    </source>
</evidence>
<dbReference type="SUPFAM" id="SSF53790">
    <property type="entry name" value="Tetrapyrrole methylase"/>
    <property type="match status" value="1"/>
</dbReference>
<dbReference type="InterPro" id="IPR000878">
    <property type="entry name" value="4pyrrol_Mease"/>
</dbReference>
<reference evidence="10" key="1">
    <citation type="journal article" date="2019" name="Int. J. Syst. Evol. Microbiol.">
        <title>The Global Catalogue of Microorganisms (GCM) 10K type strain sequencing project: providing services to taxonomists for standard genome sequencing and annotation.</title>
        <authorList>
            <consortium name="The Broad Institute Genomics Platform"/>
            <consortium name="The Broad Institute Genome Sequencing Center for Infectious Disease"/>
            <person name="Wu L."/>
            <person name="Ma J."/>
        </authorList>
    </citation>
    <scope>NUCLEOTIDE SEQUENCE [LARGE SCALE GENOMIC DNA]</scope>
    <source>
        <strain evidence="10">CCUG 61697</strain>
    </source>
</reference>
<evidence type="ECO:0000256" key="2">
    <source>
        <dbReference type="ARBA" id="ARBA00022552"/>
    </source>
</evidence>
<dbReference type="InterPro" id="IPR008189">
    <property type="entry name" value="rRNA_ssu_MeTfrase_I"/>
</dbReference>
<comment type="caution">
    <text evidence="9">The sequence shown here is derived from an EMBL/GenBank/DDBJ whole genome shotgun (WGS) entry which is preliminary data.</text>
</comment>
<proteinExistence type="inferred from homology"/>
<dbReference type="InterPro" id="IPR014777">
    <property type="entry name" value="4pyrrole_Mease_sub1"/>
</dbReference>
<dbReference type="InterPro" id="IPR035996">
    <property type="entry name" value="4pyrrol_Methylase_sf"/>
</dbReference>
<dbReference type="Gene3D" id="3.30.950.10">
    <property type="entry name" value="Methyltransferase, Cobalt-precorrin-4 Transmethylase, Domain 2"/>
    <property type="match status" value="1"/>
</dbReference>
<dbReference type="PIRSF" id="PIRSF005917">
    <property type="entry name" value="MTase_YraL"/>
    <property type="match status" value="1"/>
</dbReference>
<keyword evidence="1 6" id="KW-0963">Cytoplasm</keyword>
<evidence type="ECO:0000259" key="8">
    <source>
        <dbReference type="Pfam" id="PF23016"/>
    </source>
</evidence>
<dbReference type="EMBL" id="JBHTJO010000001">
    <property type="protein sequence ID" value="MFD0985647.1"/>
    <property type="molecule type" value="Genomic_DNA"/>
</dbReference>
<evidence type="ECO:0000259" key="7">
    <source>
        <dbReference type="Pfam" id="PF00590"/>
    </source>
</evidence>